<dbReference type="InterPro" id="IPR000591">
    <property type="entry name" value="DEP_dom"/>
</dbReference>
<dbReference type="SUPFAM" id="SSF48670">
    <property type="entry name" value="Transducin (heterotrimeric G protein), gamma chain"/>
    <property type="match status" value="1"/>
</dbReference>
<dbReference type="GO" id="GO:0035556">
    <property type="term" value="P:intracellular signal transduction"/>
    <property type="evidence" value="ECO:0007669"/>
    <property type="project" value="InterPro"/>
</dbReference>
<gene>
    <name evidence="5" type="primary">RGS11</name>
</gene>
<dbReference type="Gene3D" id="4.10.260.10">
    <property type="entry name" value="Transducin (heterotrimeric G protein), gamma chain"/>
    <property type="match status" value="1"/>
</dbReference>
<dbReference type="SMART" id="SM00315">
    <property type="entry name" value="RGS"/>
    <property type="match status" value="1"/>
</dbReference>
<dbReference type="AlphaFoldDB" id="A0A7N6AKD4"/>
<feature type="compositionally biased region" description="Low complexity" evidence="2">
    <location>
        <begin position="432"/>
        <end position="443"/>
    </location>
</feature>
<dbReference type="GO" id="GO:0007186">
    <property type="term" value="P:G protein-coupled receptor signaling pathway"/>
    <property type="evidence" value="ECO:0007669"/>
    <property type="project" value="InterPro"/>
</dbReference>
<dbReference type="InterPro" id="IPR044926">
    <property type="entry name" value="RGS_subdomain_2"/>
</dbReference>
<dbReference type="Gene3D" id="1.10.10.10">
    <property type="entry name" value="Winged helix-like DNA-binding domain superfamily/Winged helix DNA-binding domain"/>
    <property type="match status" value="1"/>
</dbReference>
<dbReference type="SMART" id="SM00224">
    <property type="entry name" value="GGL"/>
    <property type="match status" value="1"/>
</dbReference>
<dbReference type="CDD" id="cd04450">
    <property type="entry name" value="DEP_RGS7-like"/>
    <property type="match status" value="1"/>
</dbReference>
<keyword evidence="1" id="KW-0734">Signal transduction inhibitor</keyword>
<name>A0A7N6AKD4_ANATE</name>
<dbReference type="GO" id="GO:0043005">
    <property type="term" value="C:neuron projection"/>
    <property type="evidence" value="ECO:0007669"/>
    <property type="project" value="TreeGrafter"/>
</dbReference>
<dbReference type="PRINTS" id="PR01301">
    <property type="entry name" value="RGSPROTEIN"/>
</dbReference>
<feature type="domain" description="RGS" evidence="4">
    <location>
        <begin position="294"/>
        <end position="409"/>
    </location>
</feature>
<reference evidence="5" key="1">
    <citation type="submission" date="2021-04" db="EMBL/GenBank/DDBJ databases">
        <authorList>
            <consortium name="Wellcome Sanger Institute Data Sharing"/>
        </authorList>
    </citation>
    <scope>NUCLEOTIDE SEQUENCE [LARGE SCALE GENOMIC DNA]</scope>
</reference>
<evidence type="ECO:0000259" key="4">
    <source>
        <dbReference type="PROSITE" id="PS50132"/>
    </source>
</evidence>
<dbReference type="InterPro" id="IPR015898">
    <property type="entry name" value="G-protein_gamma-like_dom"/>
</dbReference>
<dbReference type="GO" id="GO:0005737">
    <property type="term" value="C:cytoplasm"/>
    <property type="evidence" value="ECO:0007669"/>
    <property type="project" value="TreeGrafter"/>
</dbReference>
<evidence type="ECO:0000256" key="3">
    <source>
        <dbReference type="SAM" id="Phobius"/>
    </source>
</evidence>
<dbReference type="InterPro" id="IPR036390">
    <property type="entry name" value="WH_DNA-bd_sf"/>
</dbReference>
<dbReference type="InterPro" id="IPR036305">
    <property type="entry name" value="RGS_sf"/>
</dbReference>
<dbReference type="SUPFAM" id="SSF46785">
    <property type="entry name" value="Winged helix' DNA-binding domain"/>
    <property type="match status" value="1"/>
</dbReference>
<feature type="region of interest" description="Disordered" evidence="2">
    <location>
        <begin position="427"/>
        <end position="466"/>
    </location>
</feature>
<evidence type="ECO:0000256" key="2">
    <source>
        <dbReference type="SAM" id="MobiDB-lite"/>
    </source>
</evidence>
<accession>A0A7N6AKD4</accession>
<dbReference type="PANTHER" id="PTHR45746">
    <property type="entry name" value="LP21163P"/>
    <property type="match status" value="1"/>
</dbReference>
<dbReference type="PROSITE" id="PS50132">
    <property type="entry name" value="RGS"/>
    <property type="match status" value="1"/>
</dbReference>
<protein>
    <recommendedName>
        <fullName evidence="4">RGS domain-containing protein</fullName>
    </recommendedName>
</protein>
<proteinExistence type="predicted"/>
<organism evidence="5 6">
    <name type="scientific">Anabas testudineus</name>
    <name type="common">Climbing perch</name>
    <name type="synonym">Anthias testudineus</name>
    <dbReference type="NCBI Taxonomy" id="64144"/>
    <lineage>
        <taxon>Eukaryota</taxon>
        <taxon>Metazoa</taxon>
        <taxon>Chordata</taxon>
        <taxon>Craniata</taxon>
        <taxon>Vertebrata</taxon>
        <taxon>Euteleostomi</taxon>
        <taxon>Actinopterygii</taxon>
        <taxon>Neopterygii</taxon>
        <taxon>Teleostei</taxon>
        <taxon>Neoteleostei</taxon>
        <taxon>Acanthomorphata</taxon>
        <taxon>Anabantaria</taxon>
        <taxon>Anabantiformes</taxon>
        <taxon>Anabantoidei</taxon>
        <taxon>Anabantidae</taxon>
        <taxon>Anabas</taxon>
    </lineage>
</organism>
<dbReference type="GO" id="GO:0009968">
    <property type="term" value="P:negative regulation of signal transduction"/>
    <property type="evidence" value="ECO:0007669"/>
    <property type="project" value="UniProtKB-KW"/>
</dbReference>
<keyword evidence="6" id="KW-1185">Reference proteome</keyword>
<reference evidence="5" key="2">
    <citation type="submission" date="2025-08" db="UniProtKB">
        <authorList>
            <consortium name="Ensembl"/>
        </authorList>
    </citation>
    <scope>IDENTIFICATION</scope>
</reference>
<dbReference type="SUPFAM" id="SSF48097">
    <property type="entry name" value="Regulator of G-protein signaling, RGS"/>
    <property type="match status" value="1"/>
</dbReference>
<dbReference type="InterPro" id="IPR036284">
    <property type="entry name" value="GGL_sf"/>
</dbReference>
<keyword evidence="3" id="KW-1133">Transmembrane helix</keyword>
<dbReference type="GO" id="GO:0008277">
    <property type="term" value="P:regulation of G protein-coupled receptor signaling pathway"/>
    <property type="evidence" value="ECO:0007669"/>
    <property type="project" value="InterPro"/>
</dbReference>
<dbReference type="Pfam" id="PF18148">
    <property type="entry name" value="RGS_DHEX"/>
    <property type="match status" value="1"/>
</dbReference>
<dbReference type="GeneTree" id="ENSGT00940000160198"/>
<feature type="transmembrane region" description="Helical" evidence="3">
    <location>
        <begin position="43"/>
        <end position="63"/>
    </location>
</feature>
<dbReference type="Proteomes" id="UP000265040">
    <property type="component" value="Chromosome 17"/>
</dbReference>
<dbReference type="InterPro" id="IPR036388">
    <property type="entry name" value="WH-like_DNA-bd_sf"/>
</dbReference>
<dbReference type="SMART" id="SM00049">
    <property type="entry name" value="DEP"/>
    <property type="match status" value="1"/>
</dbReference>
<dbReference type="InterPro" id="IPR040759">
    <property type="entry name" value="RGS_DHEX"/>
</dbReference>
<dbReference type="InterPro" id="IPR016137">
    <property type="entry name" value="RGS"/>
</dbReference>
<evidence type="ECO:0000313" key="5">
    <source>
        <dbReference type="Ensembl" id="ENSATEP00000049410.1"/>
    </source>
</evidence>
<keyword evidence="3" id="KW-0472">Membrane</keyword>
<evidence type="ECO:0000313" key="6">
    <source>
        <dbReference type="Proteomes" id="UP000265040"/>
    </source>
</evidence>
<dbReference type="Ensembl" id="ENSATET00000038660.2">
    <property type="protein sequence ID" value="ENSATEP00000049410.1"/>
    <property type="gene ID" value="ENSATEG00000002554.3"/>
</dbReference>
<dbReference type="GO" id="GO:0005096">
    <property type="term" value="F:GTPase activator activity"/>
    <property type="evidence" value="ECO:0007669"/>
    <property type="project" value="TreeGrafter"/>
</dbReference>
<dbReference type="InterPro" id="IPR047016">
    <property type="entry name" value="RGS6/7/9/11"/>
</dbReference>
<dbReference type="Gene3D" id="1.10.167.10">
    <property type="entry name" value="Regulator of G-protein Signalling 4, domain 2"/>
    <property type="match status" value="1"/>
</dbReference>
<dbReference type="InterPro" id="IPR047017">
    <property type="entry name" value="RGS6/7/9/11_DHEX_sf"/>
</dbReference>
<reference evidence="5" key="3">
    <citation type="submission" date="2025-09" db="UniProtKB">
        <authorList>
            <consortium name="Ensembl"/>
        </authorList>
    </citation>
    <scope>IDENTIFICATION</scope>
</reference>
<dbReference type="Pfam" id="PF00615">
    <property type="entry name" value="RGS"/>
    <property type="match status" value="1"/>
</dbReference>
<dbReference type="FunFam" id="1.10.167.10:FF:000001">
    <property type="entry name" value="Putative regulator of g-protein signaling 12"/>
    <property type="match status" value="1"/>
</dbReference>
<evidence type="ECO:0000256" key="1">
    <source>
        <dbReference type="ARBA" id="ARBA00022700"/>
    </source>
</evidence>
<keyword evidence="3" id="KW-0812">Transmembrane</keyword>
<dbReference type="Gene3D" id="1.10.1240.60">
    <property type="match status" value="1"/>
</dbReference>
<dbReference type="GO" id="GO:0005886">
    <property type="term" value="C:plasma membrane"/>
    <property type="evidence" value="ECO:0007669"/>
    <property type="project" value="TreeGrafter"/>
</dbReference>
<sequence>MTCFSLFGCVFCNGTRYTADGTQFLIVSMQDPDMGMKMRNQRLLITVIPHAMTGACVCVSTLLPGLTEAMHLGGMLVRYGYIYPLKEPRSLVLRPDESPYRFQTPYFWTSTRWPASELDYAIYLAKKNIRKQGELMEYEKERYSLLHKRINHTWDFVVMQAREQLRASKQRRKADRIVLECQEQAYWLINRPPPGAHDVLDMGLERPNNSSGVTLVSDINTFLYLLLYTPCSIKSSVITRLFVKYSEQYQNHDPIMQGCLPSNPWISDDTAHWTMNAQIVAVPTRLRVERWSFSFMELLSDPMGRQEFMTYLEKEFSAENLCFWQACEDIRHGENSKIVEKVDEVYKSFLAPGAARWVNIDSKTMDKTLEGIKHPHHFVMDDAQMHIYFLMKKDSYPRYLKSDLYKNLLAKAIVPQETKKSVFPFMRRQRHSSPSPAQAGAQAPEEEGRAKQPGQAGTNSAAGSHV</sequence>
<feature type="compositionally biased region" description="Polar residues" evidence="2">
    <location>
        <begin position="455"/>
        <end position="466"/>
    </location>
</feature>
<dbReference type="SMART" id="SM01224">
    <property type="entry name" value="G_gamma"/>
    <property type="match status" value="1"/>
</dbReference>
<dbReference type="PANTHER" id="PTHR45746:SF3">
    <property type="entry name" value="REGULATOR OF G-PROTEIN SIGNALING 11"/>
    <property type="match status" value="1"/>
</dbReference>